<feature type="chain" id="PRO_5021403030" evidence="1">
    <location>
        <begin position="26"/>
        <end position="155"/>
    </location>
</feature>
<gene>
    <name evidence="2" type="ORF">EPA86_08665</name>
</gene>
<protein>
    <submittedName>
        <fullName evidence="2">Uncharacterized protein</fullName>
    </submittedName>
</protein>
<dbReference type="EMBL" id="SAWY01000019">
    <property type="protein sequence ID" value="TPH15778.1"/>
    <property type="molecule type" value="Genomic_DNA"/>
</dbReference>
<accession>A0A502KVS9</accession>
<evidence type="ECO:0000313" key="2">
    <source>
        <dbReference type="EMBL" id="TPH15778.1"/>
    </source>
</evidence>
<organism evidence="2 3">
    <name type="scientific">Litorilituus lipolyticus</name>
    <dbReference type="NCBI Taxonomy" id="2491017"/>
    <lineage>
        <taxon>Bacteria</taxon>
        <taxon>Pseudomonadati</taxon>
        <taxon>Pseudomonadota</taxon>
        <taxon>Gammaproteobacteria</taxon>
        <taxon>Alteromonadales</taxon>
        <taxon>Colwelliaceae</taxon>
        <taxon>Litorilituus</taxon>
    </lineage>
</organism>
<evidence type="ECO:0000313" key="3">
    <source>
        <dbReference type="Proteomes" id="UP000315303"/>
    </source>
</evidence>
<feature type="signal peptide" evidence="1">
    <location>
        <begin position="1"/>
        <end position="25"/>
    </location>
</feature>
<dbReference type="AlphaFoldDB" id="A0A502KVS9"/>
<evidence type="ECO:0000256" key="1">
    <source>
        <dbReference type="SAM" id="SignalP"/>
    </source>
</evidence>
<sequence length="155" mass="15564">MTSKSFLNNIVAILLTCSLSTNAIAADSAQHTSKAGKHSALATSHGVASTAKVAAAVVAVPVAVSGGAMLGTGVVSAGAGSEKVGSQVALSGAVTMSAAAQAVHSIKYEHKDELIISDITITADPAPQTVMQQNKTETTKTTVTTKTTIKTTEQK</sequence>
<comment type="caution">
    <text evidence="2">The sequence shown here is derived from an EMBL/GenBank/DDBJ whole genome shotgun (WGS) entry which is preliminary data.</text>
</comment>
<keyword evidence="3" id="KW-1185">Reference proteome</keyword>
<name>A0A502KVS9_9GAMM</name>
<keyword evidence="1" id="KW-0732">Signal</keyword>
<dbReference type="Proteomes" id="UP000315303">
    <property type="component" value="Unassembled WGS sequence"/>
</dbReference>
<proteinExistence type="predicted"/>
<reference evidence="2 3" key="1">
    <citation type="submission" date="2019-01" db="EMBL/GenBank/DDBJ databases">
        <title>Litorilituus lipolytica sp. nov., isolated from intertidal sand of the Yellow Sea in China.</title>
        <authorList>
            <person name="Liu A."/>
        </authorList>
    </citation>
    <scope>NUCLEOTIDE SEQUENCE [LARGE SCALE GENOMIC DNA]</scope>
    <source>
        <strain evidence="2 3">RZ04</strain>
    </source>
</reference>